<dbReference type="AlphaFoldDB" id="A0A7D5KVZ4"/>
<evidence type="ECO:0000313" key="3">
    <source>
        <dbReference type="Proteomes" id="UP000509750"/>
    </source>
</evidence>
<dbReference type="Pfam" id="PF14325">
    <property type="entry name" value="DUF4383"/>
    <property type="match status" value="1"/>
</dbReference>
<keyword evidence="1" id="KW-1133">Transmembrane helix</keyword>
<dbReference type="KEGG" id="halg:HUG10_18810"/>
<dbReference type="Proteomes" id="UP000509750">
    <property type="component" value="Plasmid unnamed1"/>
</dbReference>
<feature type="transmembrane region" description="Helical" evidence="1">
    <location>
        <begin position="21"/>
        <end position="41"/>
    </location>
</feature>
<evidence type="ECO:0000313" key="2">
    <source>
        <dbReference type="EMBL" id="QLG29660.1"/>
    </source>
</evidence>
<protein>
    <submittedName>
        <fullName evidence="2">DUF4383 domain-containing protein</fullName>
    </submittedName>
</protein>
<dbReference type="GeneID" id="56030929"/>
<dbReference type="RefSeq" id="WP_179171234.1">
    <property type="nucleotide sequence ID" value="NZ_CP058530.1"/>
</dbReference>
<accession>A0A7D5KVZ4</accession>
<reference evidence="2 3" key="1">
    <citation type="submission" date="2020-07" db="EMBL/GenBank/DDBJ databases">
        <title>Gai3-2, isolated from salt lake.</title>
        <authorList>
            <person name="Cui H."/>
            <person name="Shi X."/>
        </authorList>
    </citation>
    <scope>NUCLEOTIDE SEQUENCE [LARGE SCALE GENOMIC DNA]</scope>
    <source>
        <strain evidence="2 3">Gai3-2</strain>
        <plasmid evidence="2 3">unnamed1</plasmid>
    </source>
</reference>
<name>A0A7D5KVZ4_9EURY</name>
<evidence type="ECO:0000256" key="1">
    <source>
        <dbReference type="SAM" id="Phobius"/>
    </source>
</evidence>
<feature type="transmembrane region" description="Helical" evidence="1">
    <location>
        <begin position="114"/>
        <end position="134"/>
    </location>
</feature>
<geneLocation type="plasmid" evidence="2 3">
    <name>unnamed1</name>
</geneLocation>
<feature type="transmembrane region" description="Helical" evidence="1">
    <location>
        <begin position="83"/>
        <end position="102"/>
    </location>
</feature>
<gene>
    <name evidence="2" type="ORF">HUG10_18810</name>
</gene>
<sequence length="137" mass="14142">MAHETSRSRRSSALFSNLQRLTALVGGAVLTLVGVAGFLASGDQLLVFGVNPLHNGFHLLTGVFGLGVGLVGTAYADEYNQTMAVLYSALLLGWFAAPDRMVELLNSGAADAGLHAALAIVFGLVGFFGAIAGYGRT</sequence>
<organism evidence="2 3">
    <name type="scientific">Halorarum halophilum</name>
    <dbReference type="NCBI Taxonomy" id="2743090"/>
    <lineage>
        <taxon>Archaea</taxon>
        <taxon>Methanobacteriati</taxon>
        <taxon>Methanobacteriota</taxon>
        <taxon>Stenosarchaea group</taxon>
        <taxon>Halobacteria</taxon>
        <taxon>Halobacteriales</taxon>
        <taxon>Haloferacaceae</taxon>
        <taxon>Halorarum</taxon>
    </lineage>
</organism>
<proteinExistence type="predicted"/>
<keyword evidence="3" id="KW-1185">Reference proteome</keyword>
<dbReference type="EMBL" id="CP058530">
    <property type="protein sequence ID" value="QLG29660.1"/>
    <property type="molecule type" value="Genomic_DNA"/>
</dbReference>
<keyword evidence="1" id="KW-0812">Transmembrane</keyword>
<keyword evidence="1" id="KW-0472">Membrane</keyword>
<feature type="transmembrane region" description="Helical" evidence="1">
    <location>
        <begin position="56"/>
        <end position="76"/>
    </location>
</feature>
<keyword evidence="2" id="KW-0614">Plasmid</keyword>